<dbReference type="EMBL" id="JBJHZX010000058">
    <property type="protein sequence ID" value="MFL0198390.1"/>
    <property type="molecule type" value="Genomic_DNA"/>
</dbReference>
<evidence type="ECO:0000313" key="4">
    <source>
        <dbReference type="EMBL" id="MFL0198390.1"/>
    </source>
</evidence>
<evidence type="ECO:0000256" key="2">
    <source>
        <dbReference type="ARBA" id="ARBA00005806"/>
    </source>
</evidence>
<comment type="cofactor">
    <cofactor evidence="1">
        <name>[4Fe-4S] cluster</name>
        <dbReference type="ChEBI" id="CHEBI:49883"/>
    </cofactor>
</comment>
<keyword evidence="3" id="KW-0411">Iron-sulfur</keyword>
<gene>
    <name evidence="4" type="ORF">ACJDU8_22900</name>
</gene>
<evidence type="ECO:0000313" key="5">
    <source>
        <dbReference type="Proteomes" id="UP001623660"/>
    </source>
</evidence>
<comment type="caution">
    <text evidence="4">The sequence shown here is derived from an EMBL/GenBank/DDBJ whole genome shotgun (WGS) entry which is preliminary data.</text>
</comment>
<dbReference type="InterPro" id="IPR010327">
    <property type="entry name" value="FldB/FldC_alpha/beta"/>
</dbReference>
<dbReference type="Gene3D" id="1.20.1270.370">
    <property type="match status" value="1"/>
</dbReference>
<dbReference type="Pfam" id="PF06050">
    <property type="entry name" value="HGD-D"/>
    <property type="match status" value="1"/>
</dbReference>
<dbReference type="Gene3D" id="3.40.50.11890">
    <property type="match status" value="1"/>
</dbReference>
<dbReference type="Proteomes" id="UP001623660">
    <property type="component" value="Unassembled WGS sequence"/>
</dbReference>
<dbReference type="Gene3D" id="3.40.50.11900">
    <property type="match status" value="1"/>
</dbReference>
<proteinExistence type="inferred from homology"/>
<evidence type="ECO:0000256" key="1">
    <source>
        <dbReference type="ARBA" id="ARBA00001966"/>
    </source>
</evidence>
<dbReference type="RefSeq" id="WP_406794499.1">
    <property type="nucleotide sequence ID" value="NZ_JBJHZX010000058.1"/>
</dbReference>
<reference evidence="4 5" key="1">
    <citation type="submission" date="2024-11" db="EMBL/GenBank/DDBJ databases">
        <authorList>
            <person name="Heng Y.C."/>
            <person name="Lim A.C.H."/>
            <person name="Lee J.K.Y."/>
            <person name="Kittelmann S."/>
        </authorList>
    </citation>
    <scope>NUCLEOTIDE SEQUENCE [LARGE SCALE GENOMIC DNA]</scope>
    <source>
        <strain evidence="4 5">WILCCON 0269</strain>
    </source>
</reference>
<sequence length="391" mass="44761">MSLLTLKKINEAVKHRSAELEKARVEGRKVVGWLNYNVPEELIYALDLIPIHLGTGGNDRLVELGARYISVMNCVFTRQVIGLFSEGSDPYIKNTDVVVVDVTCKQLYRVAEIIKHYFSINTEIIGVPYNFDVPAGKTYFRNEIKAFTEKLEKIAGKKIEQEKLQKSVEIYKEIRKLVKELYKWQAEPSAPISWREVYEVVQAGYYLNKEIYLGLLRELLVELTDAVPSKQVSAEDPRIFVSGSIIPPGDRKILDIIEEKGGRIVIDDLWSGFAPYFDTEIEEPSIEGISDAYILRYTHASLPHLKSDTDRRLKNIRRLIKDFEVNGVLFHTLRYCDSFTFKANETKNVLKNDGIPFLEIHTEYAGSDYGAIGTRIEAFVEMLKIRTLNIV</sequence>
<dbReference type="PANTHER" id="PTHR30548">
    <property type="entry name" value="2-HYDROXYGLUTARYL-COA DEHYDRATASE, D-COMPONENT-RELATED"/>
    <property type="match status" value="1"/>
</dbReference>
<evidence type="ECO:0000256" key="3">
    <source>
        <dbReference type="ARBA" id="ARBA00023014"/>
    </source>
</evidence>
<protein>
    <submittedName>
        <fullName evidence="4">2-hydroxyacyl-CoA dehydratase subunit D</fullName>
    </submittedName>
</protein>
<accession>A0ABW8SVU7</accession>
<dbReference type="PANTHER" id="PTHR30548:SF1">
    <property type="entry name" value="DEHYDRATASE SUBUNIT MJ0007-RELATED"/>
    <property type="match status" value="1"/>
</dbReference>
<comment type="similarity">
    <text evidence="2">Belongs to the FldB/FldC dehydratase alpha/beta subunit family.</text>
</comment>
<name>A0ABW8SVU7_9CLOT</name>
<organism evidence="4 5">
    <name type="scientific">Candidatus Clostridium eludens</name>
    <dbReference type="NCBI Taxonomy" id="3381663"/>
    <lineage>
        <taxon>Bacteria</taxon>
        <taxon>Bacillati</taxon>
        <taxon>Bacillota</taxon>
        <taxon>Clostridia</taxon>
        <taxon>Eubacteriales</taxon>
        <taxon>Clostridiaceae</taxon>
        <taxon>Clostridium</taxon>
    </lineage>
</organism>
<keyword evidence="3" id="KW-0408">Iron</keyword>
<keyword evidence="5" id="KW-1185">Reference proteome</keyword>
<keyword evidence="3" id="KW-0479">Metal-binding</keyword>